<evidence type="ECO:0000313" key="2">
    <source>
        <dbReference type="EMBL" id="ADN15438.1"/>
    </source>
</evidence>
<dbReference type="Proteomes" id="UP000008206">
    <property type="component" value="Chromosome"/>
</dbReference>
<dbReference type="Pfam" id="PF05050">
    <property type="entry name" value="Methyltransf_21"/>
    <property type="match status" value="1"/>
</dbReference>
<evidence type="ECO:0000259" key="1">
    <source>
        <dbReference type="Pfam" id="PF05050"/>
    </source>
</evidence>
<dbReference type="InterPro" id="IPR029063">
    <property type="entry name" value="SAM-dependent_MTases_sf"/>
</dbReference>
<dbReference type="OrthoDB" id="574299at2"/>
<dbReference type="PANTHER" id="PTHR34203">
    <property type="entry name" value="METHYLTRANSFERASE, FKBM FAMILY PROTEIN"/>
    <property type="match status" value="1"/>
</dbReference>
<keyword evidence="3" id="KW-1185">Reference proteome</keyword>
<dbReference type="NCBIfam" id="TIGR01444">
    <property type="entry name" value="fkbM_fam"/>
    <property type="match status" value="1"/>
</dbReference>
<dbReference type="AlphaFoldDB" id="E0UF67"/>
<gene>
    <name evidence="2" type="ordered locus">Cyan7822_3494</name>
</gene>
<dbReference type="RefSeq" id="WP_013323507.1">
    <property type="nucleotide sequence ID" value="NC_014501.1"/>
</dbReference>
<keyword evidence="2" id="KW-0808">Transferase</keyword>
<feature type="domain" description="Methyltransferase FkbM" evidence="1">
    <location>
        <begin position="335"/>
        <end position="497"/>
    </location>
</feature>
<dbReference type="GO" id="GO:0032259">
    <property type="term" value="P:methylation"/>
    <property type="evidence" value="ECO:0007669"/>
    <property type="project" value="UniProtKB-KW"/>
</dbReference>
<dbReference type="InterPro" id="IPR052514">
    <property type="entry name" value="SAM-dependent_MTase"/>
</dbReference>
<keyword evidence="2" id="KW-0489">Methyltransferase</keyword>
<dbReference type="EMBL" id="CP002198">
    <property type="protein sequence ID" value="ADN15438.1"/>
    <property type="molecule type" value="Genomic_DNA"/>
</dbReference>
<name>E0UF67_GLOV7</name>
<organism evidence="2 3">
    <name type="scientific">Gloeothece verrucosa (strain PCC 7822)</name>
    <name type="common">Cyanothece sp. (strain PCC 7822)</name>
    <dbReference type="NCBI Taxonomy" id="497965"/>
    <lineage>
        <taxon>Bacteria</taxon>
        <taxon>Bacillati</taxon>
        <taxon>Cyanobacteriota</taxon>
        <taxon>Cyanophyceae</taxon>
        <taxon>Oscillatoriophycideae</taxon>
        <taxon>Chroococcales</taxon>
        <taxon>Aphanothecaceae</taxon>
        <taxon>Gloeothece</taxon>
        <taxon>Gloeothece verrucosa</taxon>
    </lineage>
</organism>
<sequence length="528" mass="59504">METSQENSPINVYCEYLQQNYPALNLNSYPQLLTDVEKTNWDEPQSATDLNNIAVITLIEAEQAQDLSIRSLYLETAIEVLRQGVQEESHPLCAAHIALINVMIGEIEQARRIAFSSFLEIMQPLYQGENLGRGLVYLPKKNPIFANLYTKEIDNLLQAHDGYAQALLLLTEVLVQAQLVFYNLSGLRFLQLGTQIAPNSVIRNLQLGLSCLANKQWEGLLYLQRSRELKPNYAQTIQSLYLAYKQLQKPAISQFWHQMAAEYYQQTNQSSDWAWSQLPLDSPFTYIPFDEEVLLAVESSLHSIVTLVLLAQRDWFETEIEFWHNQLQPGMTIIDVGANVGVYTFSAALKVGSTGKVIAVEPFVGCVKCLEETARINQLTQVKIYAAAASERQGTAFLALHAANELNEVVMKESVAPEGKNLLEIQCLTLDSLIEQENLSQVDWLKLDAEGHEMQVLAGCERLLREFSPNIIYENIAGSQSSNTPVAEYLLSRGYQLFRYRSYVQDLIAIESLEELQGNLNIIALPSA</sequence>
<dbReference type="STRING" id="497965.Cyan7822_3494"/>
<dbReference type="Gene3D" id="3.40.50.150">
    <property type="entry name" value="Vaccinia Virus protein VP39"/>
    <property type="match status" value="1"/>
</dbReference>
<dbReference type="SUPFAM" id="SSF53335">
    <property type="entry name" value="S-adenosyl-L-methionine-dependent methyltransferases"/>
    <property type="match status" value="1"/>
</dbReference>
<dbReference type="InterPro" id="IPR006342">
    <property type="entry name" value="FkbM_mtfrase"/>
</dbReference>
<reference evidence="3" key="1">
    <citation type="journal article" date="2011" name="MBio">
        <title>Novel metabolic attributes of the genus Cyanothece, comprising a group of unicellular nitrogen-fixing Cyanobacteria.</title>
        <authorList>
            <person name="Bandyopadhyay A."/>
            <person name="Elvitigala T."/>
            <person name="Welsh E."/>
            <person name="Stockel J."/>
            <person name="Liberton M."/>
            <person name="Min H."/>
            <person name="Sherman L.A."/>
            <person name="Pakrasi H.B."/>
        </authorList>
    </citation>
    <scope>NUCLEOTIDE SEQUENCE [LARGE SCALE GENOMIC DNA]</scope>
    <source>
        <strain evidence="3">PCC 7822</strain>
    </source>
</reference>
<dbReference type="HOGENOM" id="CLU_038904_0_0_3"/>
<proteinExistence type="predicted"/>
<accession>E0UF67</accession>
<dbReference type="KEGG" id="cyj:Cyan7822_3494"/>
<dbReference type="GO" id="GO:0008168">
    <property type="term" value="F:methyltransferase activity"/>
    <property type="evidence" value="ECO:0007669"/>
    <property type="project" value="UniProtKB-KW"/>
</dbReference>
<dbReference type="eggNOG" id="COG2242">
    <property type="taxonomic scope" value="Bacteria"/>
</dbReference>
<evidence type="ECO:0000313" key="3">
    <source>
        <dbReference type="Proteomes" id="UP000008206"/>
    </source>
</evidence>
<dbReference type="PANTHER" id="PTHR34203:SF15">
    <property type="entry name" value="SLL1173 PROTEIN"/>
    <property type="match status" value="1"/>
</dbReference>
<protein>
    <submittedName>
        <fullName evidence="2">Methyltransferase FkbM family</fullName>
    </submittedName>
</protein>